<dbReference type="KEGG" id="lxy:O159_27350"/>
<dbReference type="AlphaFoldDB" id="U3PAQ9"/>
<organism evidence="2 3">
    <name type="scientific">Leifsonia xyli subsp. cynodontis DSM 46306</name>
    <dbReference type="NCBI Taxonomy" id="1389489"/>
    <lineage>
        <taxon>Bacteria</taxon>
        <taxon>Bacillati</taxon>
        <taxon>Actinomycetota</taxon>
        <taxon>Actinomycetes</taxon>
        <taxon>Micrococcales</taxon>
        <taxon>Microbacteriaceae</taxon>
        <taxon>Leifsonia</taxon>
    </lineage>
</organism>
<feature type="domain" description="DUF7882" evidence="1">
    <location>
        <begin position="4"/>
        <end position="99"/>
    </location>
</feature>
<dbReference type="Pfam" id="PF25355">
    <property type="entry name" value="DUF7882"/>
    <property type="match status" value="1"/>
</dbReference>
<evidence type="ECO:0000313" key="2">
    <source>
        <dbReference type="EMBL" id="AGW42629.1"/>
    </source>
</evidence>
<dbReference type="RefSeq" id="WP_021756098.1">
    <property type="nucleotide sequence ID" value="NC_022438.1"/>
</dbReference>
<evidence type="ECO:0000259" key="1">
    <source>
        <dbReference type="Pfam" id="PF25355"/>
    </source>
</evidence>
<dbReference type="HOGENOM" id="CLU_147960_0_0_11"/>
<gene>
    <name evidence="2" type="ORF">O159_27350</name>
</gene>
<dbReference type="eggNOG" id="ENOG503450X">
    <property type="taxonomic scope" value="Bacteria"/>
</dbReference>
<keyword evidence="3" id="KW-1185">Reference proteome</keyword>
<name>U3PAQ9_LEIXC</name>
<protein>
    <recommendedName>
        <fullName evidence="1">DUF7882 domain-containing protein</fullName>
    </recommendedName>
</protein>
<dbReference type="InterPro" id="IPR057204">
    <property type="entry name" value="DUF7882"/>
</dbReference>
<evidence type="ECO:0000313" key="3">
    <source>
        <dbReference type="Proteomes" id="UP000016743"/>
    </source>
</evidence>
<dbReference type="EMBL" id="CP006734">
    <property type="protein sequence ID" value="AGW42629.1"/>
    <property type="molecule type" value="Genomic_DNA"/>
</dbReference>
<dbReference type="Proteomes" id="UP000016743">
    <property type="component" value="Chromosome"/>
</dbReference>
<dbReference type="PATRIC" id="fig|1389489.3.peg.2624"/>
<dbReference type="STRING" id="1389489.O159_27350"/>
<accession>U3PAQ9</accession>
<sequence>MDSMGKLVYGTGQEYDLDDRVLSHIKLAVVAKLRRHESFLLNWDVPVEQGSGRVSLWISREVPLSFQFTGSRPPSINPQWLEALMHTSQHTGGMVVMAEDELSVYLPV</sequence>
<reference evidence="2 3" key="1">
    <citation type="journal article" date="2013" name="Genome Announc.">
        <title>Complete Genome Sequence of Leifsonia xyli subsp. cynodontis Strain DSM46306, a Gram-Positive Bacterial Pathogen of Grasses.</title>
        <authorList>
            <person name="Monteiro-Vitorello C.B."/>
            <person name="Zerillo M.M."/>
            <person name="Van Sluys M.A."/>
            <person name="Camargo L.E."/>
            <person name="Kitajima J.P."/>
        </authorList>
    </citation>
    <scope>NUCLEOTIDE SEQUENCE [LARGE SCALE GENOMIC DNA]</scope>
    <source>
        <strain evidence="2 3">DSM 46306</strain>
    </source>
</reference>
<proteinExistence type="predicted"/>